<dbReference type="AlphaFoldDB" id="A0A4Z0AKV6"/>
<comment type="caution">
    <text evidence="2">The sequence shown here is derived from an EMBL/GenBank/DDBJ whole genome shotgun (WGS) entry which is preliminary data.</text>
</comment>
<gene>
    <name evidence="2" type="ORF">DYL59_18730</name>
</gene>
<proteinExistence type="predicted"/>
<reference evidence="2 3" key="1">
    <citation type="journal article" date="2019" name="Syst. Appl. Microbiol.">
        <title>New species of pathogenic Pseudomonas isolated from citrus in Tunisia: Proposal of Pseudomonas kairouanensis sp. nov. and Pseudomonas nabeulensis sp. nov.</title>
        <authorList>
            <person name="Oueslati M."/>
            <person name="Mulet M."/>
            <person name="Gomila M."/>
            <person name="Berge O."/>
            <person name="Hajlaoui M.R."/>
            <person name="Lalucat J."/>
            <person name="Sadfi-Zouaoui N."/>
            <person name="Garcia-Valdes E."/>
        </authorList>
    </citation>
    <scope>NUCLEOTIDE SEQUENCE [LARGE SCALE GENOMIC DNA]</scope>
    <source>
        <strain evidence="2 3">KC12</strain>
    </source>
</reference>
<protein>
    <submittedName>
        <fullName evidence="2">Antibiotic biosynthesis monooxygenase</fullName>
    </submittedName>
</protein>
<evidence type="ECO:0000313" key="3">
    <source>
        <dbReference type="Proteomes" id="UP000297391"/>
    </source>
</evidence>
<keyword evidence="3" id="KW-1185">Reference proteome</keyword>
<dbReference type="GO" id="GO:0004497">
    <property type="term" value="F:monooxygenase activity"/>
    <property type="evidence" value="ECO:0007669"/>
    <property type="project" value="UniProtKB-KW"/>
</dbReference>
<evidence type="ECO:0000259" key="1">
    <source>
        <dbReference type="PROSITE" id="PS51725"/>
    </source>
</evidence>
<dbReference type="PANTHER" id="PTHR33336">
    <property type="entry name" value="QUINOL MONOOXYGENASE YGIN-RELATED"/>
    <property type="match status" value="1"/>
</dbReference>
<dbReference type="Pfam" id="PF03992">
    <property type="entry name" value="ABM"/>
    <property type="match status" value="1"/>
</dbReference>
<organism evidence="2 3">
    <name type="scientific">Pseudomonas kairouanensis</name>
    <dbReference type="NCBI Taxonomy" id="2293832"/>
    <lineage>
        <taxon>Bacteria</taxon>
        <taxon>Pseudomonadati</taxon>
        <taxon>Pseudomonadota</taxon>
        <taxon>Gammaproteobacteria</taxon>
        <taxon>Pseudomonadales</taxon>
        <taxon>Pseudomonadaceae</taxon>
        <taxon>Pseudomonas</taxon>
    </lineage>
</organism>
<dbReference type="SUPFAM" id="SSF54909">
    <property type="entry name" value="Dimeric alpha+beta barrel"/>
    <property type="match status" value="1"/>
</dbReference>
<dbReference type="OrthoDB" id="6912333at2"/>
<dbReference type="Proteomes" id="UP000297391">
    <property type="component" value="Unassembled WGS sequence"/>
</dbReference>
<accession>A0A4Z0AKV6</accession>
<dbReference type="InterPro" id="IPR011008">
    <property type="entry name" value="Dimeric_a/b-barrel"/>
</dbReference>
<keyword evidence="2" id="KW-0560">Oxidoreductase</keyword>
<name>A0A4Z0AKV6_9PSED</name>
<dbReference type="RefSeq" id="WP_135290508.1">
    <property type="nucleotide sequence ID" value="NZ_QUZU01000024.1"/>
</dbReference>
<dbReference type="PROSITE" id="PS51725">
    <property type="entry name" value="ABM"/>
    <property type="match status" value="1"/>
</dbReference>
<dbReference type="PANTHER" id="PTHR33336:SF3">
    <property type="entry name" value="ABM DOMAIN-CONTAINING PROTEIN"/>
    <property type="match status" value="1"/>
</dbReference>
<keyword evidence="2" id="KW-0503">Monooxygenase</keyword>
<evidence type="ECO:0000313" key="2">
    <source>
        <dbReference type="EMBL" id="TFY87392.1"/>
    </source>
</evidence>
<feature type="domain" description="ABM" evidence="1">
    <location>
        <begin position="5"/>
        <end position="94"/>
    </location>
</feature>
<dbReference type="InterPro" id="IPR007138">
    <property type="entry name" value="ABM_dom"/>
</dbReference>
<dbReference type="Gene3D" id="3.30.70.100">
    <property type="match status" value="1"/>
</dbReference>
<dbReference type="InterPro" id="IPR050744">
    <property type="entry name" value="AI-2_Isomerase_LsrG"/>
</dbReference>
<dbReference type="EMBL" id="QUZU01000024">
    <property type="protein sequence ID" value="TFY87392.1"/>
    <property type="molecule type" value="Genomic_DNA"/>
</dbReference>
<sequence length="98" mass="11146">MSIPLYVTAVFKVKPEGLAPMLALLEVLSEFTREEAGCLGYGYFQAVDDPLQFSSFEAWQSDKHEALHWQSEHLTQALAQAAELLQDTPRISRYRRVC</sequence>